<dbReference type="Ensembl" id="ENSPKIT00000014287.1">
    <property type="protein sequence ID" value="ENSPKIP00000033397.1"/>
    <property type="gene ID" value="ENSPKIG00000013126.1"/>
</dbReference>
<keyword evidence="4" id="KW-1185">Reference proteome</keyword>
<dbReference type="GO" id="GO:0016491">
    <property type="term" value="F:oxidoreductase activity"/>
    <property type="evidence" value="ECO:0007669"/>
    <property type="project" value="UniProtKB-KW"/>
</dbReference>
<dbReference type="GeneTree" id="ENSGT01010000229925"/>
<evidence type="ECO:0000256" key="1">
    <source>
        <dbReference type="ARBA" id="ARBA00022857"/>
    </source>
</evidence>
<name>A0A3B3SRR9_9TELE</name>
<organism evidence="3 4">
    <name type="scientific">Paramormyrops kingsleyae</name>
    <dbReference type="NCBI Taxonomy" id="1676925"/>
    <lineage>
        <taxon>Eukaryota</taxon>
        <taxon>Metazoa</taxon>
        <taxon>Chordata</taxon>
        <taxon>Craniata</taxon>
        <taxon>Vertebrata</taxon>
        <taxon>Euteleostomi</taxon>
        <taxon>Actinopterygii</taxon>
        <taxon>Neopterygii</taxon>
        <taxon>Teleostei</taxon>
        <taxon>Osteoglossocephala</taxon>
        <taxon>Osteoglossomorpha</taxon>
        <taxon>Osteoglossiformes</taxon>
        <taxon>Mormyridae</taxon>
        <taxon>Paramormyrops</taxon>
    </lineage>
</organism>
<evidence type="ECO:0000256" key="2">
    <source>
        <dbReference type="ARBA" id="ARBA00023002"/>
    </source>
</evidence>
<evidence type="ECO:0000313" key="4">
    <source>
        <dbReference type="Proteomes" id="UP000261540"/>
    </source>
</evidence>
<dbReference type="InterPro" id="IPR051468">
    <property type="entry name" value="Fungal_SecMetab_SDRs"/>
</dbReference>
<sequence>MEGWTNEETQVLIAIWSDEQIQWDLDGTTRNKKSFCRSEQFSFPMFPLSRADLNTDGILFAAIHPGWVRTDMGGPNVKSVQGLLKVMGSLTEKENGAFLDYHGKPLPW</sequence>
<reference evidence="3" key="1">
    <citation type="submission" date="2025-08" db="UniProtKB">
        <authorList>
            <consortium name="Ensembl"/>
        </authorList>
    </citation>
    <scope>IDENTIFICATION</scope>
</reference>
<dbReference type="GO" id="GO:0005737">
    <property type="term" value="C:cytoplasm"/>
    <property type="evidence" value="ECO:0007669"/>
    <property type="project" value="TreeGrafter"/>
</dbReference>
<dbReference type="Proteomes" id="UP000261540">
    <property type="component" value="Unplaced"/>
</dbReference>
<reference evidence="3" key="2">
    <citation type="submission" date="2025-09" db="UniProtKB">
        <authorList>
            <consortium name="Ensembl"/>
        </authorList>
    </citation>
    <scope>IDENTIFICATION</scope>
</reference>
<dbReference type="PANTHER" id="PTHR43544">
    <property type="entry name" value="SHORT-CHAIN DEHYDROGENASE/REDUCTASE"/>
    <property type="match status" value="1"/>
</dbReference>
<accession>A0A3B3SRR9</accession>
<protein>
    <submittedName>
        <fullName evidence="3">Uncharacterized protein</fullName>
    </submittedName>
</protein>
<keyword evidence="1" id="KW-0521">NADP</keyword>
<dbReference type="AlphaFoldDB" id="A0A3B3SRR9"/>
<keyword evidence="2" id="KW-0560">Oxidoreductase</keyword>
<proteinExistence type="predicted"/>
<dbReference type="InterPro" id="IPR036291">
    <property type="entry name" value="NAD(P)-bd_dom_sf"/>
</dbReference>
<dbReference type="PANTHER" id="PTHR43544:SF7">
    <property type="entry name" value="NADB-LER2"/>
    <property type="match status" value="1"/>
</dbReference>
<dbReference type="SUPFAM" id="SSF51735">
    <property type="entry name" value="NAD(P)-binding Rossmann-fold domains"/>
    <property type="match status" value="1"/>
</dbReference>
<evidence type="ECO:0000313" key="3">
    <source>
        <dbReference type="Ensembl" id="ENSPKIP00000033397.1"/>
    </source>
</evidence>
<dbReference type="Gene3D" id="3.40.50.720">
    <property type="entry name" value="NAD(P)-binding Rossmann-like Domain"/>
    <property type="match status" value="1"/>
</dbReference>